<accession>A0ACB8F149</accession>
<reference evidence="1" key="1">
    <citation type="submission" date="2021-08" db="EMBL/GenBank/DDBJ databases">
        <title>The first chromosome-level gecko genome reveals the dynamic sex chromosomes of Neotropical dwarf geckos (Sphaerodactylidae: Sphaerodactylus).</title>
        <authorList>
            <person name="Pinto B.J."/>
            <person name="Keating S.E."/>
            <person name="Gamble T."/>
        </authorList>
    </citation>
    <scope>NUCLEOTIDE SEQUENCE</scope>
    <source>
        <strain evidence="1">TG3544</strain>
    </source>
</reference>
<sequence>MAVGPTTKGMPICWGFCWEAVLERQQCTCSTEEIFSELTSSKLQVPSLGGDFFHLQPESCLEEEGKPRDVQTQDEIAQNYWVGRGLLEMGVTIMACSLCSIPLPPFLFLTFFFEIHRLMYLYSSVWLGNNAVFMECQQSTFGDVCMQKILLFSAIKDISKTCRE</sequence>
<organism evidence="1 2">
    <name type="scientific">Sphaerodactylus townsendi</name>
    <dbReference type="NCBI Taxonomy" id="933632"/>
    <lineage>
        <taxon>Eukaryota</taxon>
        <taxon>Metazoa</taxon>
        <taxon>Chordata</taxon>
        <taxon>Craniata</taxon>
        <taxon>Vertebrata</taxon>
        <taxon>Euteleostomi</taxon>
        <taxon>Lepidosauria</taxon>
        <taxon>Squamata</taxon>
        <taxon>Bifurcata</taxon>
        <taxon>Gekkota</taxon>
        <taxon>Sphaerodactylidae</taxon>
        <taxon>Sphaerodactylus</taxon>
    </lineage>
</organism>
<gene>
    <name evidence="1" type="ORF">K3G42_004696</name>
</gene>
<keyword evidence="2" id="KW-1185">Reference proteome</keyword>
<comment type="caution">
    <text evidence="1">The sequence shown here is derived from an EMBL/GenBank/DDBJ whole genome shotgun (WGS) entry which is preliminary data.</text>
</comment>
<dbReference type="EMBL" id="CM037618">
    <property type="protein sequence ID" value="KAH7999065.1"/>
    <property type="molecule type" value="Genomic_DNA"/>
</dbReference>
<evidence type="ECO:0000313" key="2">
    <source>
        <dbReference type="Proteomes" id="UP000827872"/>
    </source>
</evidence>
<evidence type="ECO:0000313" key="1">
    <source>
        <dbReference type="EMBL" id="KAH7999065.1"/>
    </source>
</evidence>
<name>A0ACB8F149_9SAUR</name>
<dbReference type="Proteomes" id="UP000827872">
    <property type="component" value="Linkage Group LG05"/>
</dbReference>
<proteinExistence type="predicted"/>
<protein>
    <submittedName>
        <fullName evidence="1">Uncharacterized protein</fullName>
    </submittedName>
</protein>